<name>A0AAV4P3F6_CAEEX</name>
<dbReference type="AlphaFoldDB" id="A0AAV4P3F6"/>
<dbReference type="EMBL" id="BPLR01021527">
    <property type="protein sequence ID" value="GIX90741.1"/>
    <property type="molecule type" value="Genomic_DNA"/>
</dbReference>
<proteinExistence type="predicted"/>
<accession>A0AAV4P3F6</accession>
<feature type="non-terminal residue" evidence="1">
    <location>
        <position position="1"/>
    </location>
</feature>
<keyword evidence="2" id="KW-1185">Reference proteome</keyword>
<sequence length="47" mass="5374">LSTTLSLAISLPEIKQWSIANYRFRVRSDLASLSWKDALFLEEFIGS</sequence>
<evidence type="ECO:0000313" key="2">
    <source>
        <dbReference type="Proteomes" id="UP001054945"/>
    </source>
</evidence>
<comment type="caution">
    <text evidence="1">The sequence shown here is derived from an EMBL/GenBank/DDBJ whole genome shotgun (WGS) entry which is preliminary data.</text>
</comment>
<protein>
    <submittedName>
        <fullName evidence="1">Uncharacterized protein</fullName>
    </submittedName>
</protein>
<evidence type="ECO:0000313" key="1">
    <source>
        <dbReference type="EMBL" id="GIX90741.1"/>
    </source>
</evidence>
<reference evidence="1 2" key="1">
    <citation type="submission" date="2021-06" db="EMBL/GenBank/DDBJ databases">
        <title>Caerostris extrusa draft genome.</title>
        <authorList>
            <person name="Kono N."/>
            <person name="Arakawa K."/>
        </authorList>
    </citation>
    <scope>NUCLEOTIDE SEQUENCE [LARGE SCALE GENOMIC DNA]</scope>
</reference>
<gene>
    <name evidence="1" type="ORF">CEXT_321302</name>
</gene>
<organism evidence="1 2">
    <name type="scientific">Caerostris extrusa</name>
    <name type="common">Bark spider</name>
    <name type="synonym">Caerostris bankana</name>
    <dbReference type="NCBI Taxonomy" id="172846"/>
    <lineage>
        <taxon>Eukaryota</taxon>
        <taxon>Metazoa</taxon>
        <taxon>Ecdysozoa</taxon>
        <taxon>Arthropoda</taxon>
        <taxon>Chelicerata</taxon>
        <taxon>Arachnida</taxon>
        <taxon>Araneae</taxon>
        <taxon>Araneomorphae</taxon>
        <taxon>Entelegynae</taxon>
        <taxon>Araneoidea</taxon>
        <taxon>Araneidae</taxon>
        <taxon>Caerostris</taxon>
    </lineage>
</organism>
<dbReference type="Proteomes" id="UP001054945">
    <property type="component" value="Unassembled WGS sequence"/>
</dbReference>